<reference evidence="1" key="1">
    <citation type="submission" date="2023-11" db="EMBL/GenBank/DDBJ databases">
        <authorList>
            <person name="Poullet M."/>
        </authorList>
    </citation>
    <scope>NUCLEOTIDE SEQUENCE</scope>
    <source>
        <strain evidence="1">E1834</strain>
    </source>
</reference>
<accession>A0ACB0YCK2</accession>
<dbReference type="Proteomes" id="UP001497535">
    <property type="component" value="Unassembled WGS sequence"/>
</dbReference>
<protein>
    <submittedName>
        <fullName evidence="1">Uncharacterized protein</fullName>
    </submittedName>
</protein>
<name>A0ACB0YCK2_MELEN</name>
<dbReference type="EMBL" id="CAVMJV010000010">
    <property type="protein sequence ID" value="CAK5041005.1"/>
    <property type="molecule type" value="Genomic_DNA"/>
</dbReference>
<gene>
    <name evidence="1" type="ORF">MENTE1834_LOCUS10387</name>
</gene>
<keyword evidence="2" id="KW-1185">Reference proteome</keyword>
<proteinExistence type="predicted"/>
<organism evidence="1 2">
    <name type="scientific">Meloidogyne enterolobii</name>
    <name type="common">Root-knot nematode worm</name>
    <name type="synonym">Meloidogyne mayaguensis</name>
    <dbReference type="NCBI Taxonomy" id="390850"/>
    <lineage>
        <taxon>Eukaryota</taxon>
        <taxon>Metazoa</taxon>
        <taxon>Ecdysozoa</taxon>
        <taxon>Nematoda</taxon>
        <taxon>Chromadorea</taxon>
        <taxon>Rhabditida</taxon>
        <taxon>Tylenchina</taxon>
        <taxon>Tylenchomorpha</taxon>
        <taxon>Tylenchoidea</taxon>
        <taxon>Meloidogynidae</taxon>
        <taxon>Meloidogyninae</taxon>
        <taxon>Meloidogyne</taxon>
    </lineage>
</organism>
<sequence length="76" mass="9029">MFGRLRFLWIDKLLFLNLHLILFVWRYVVFIYKFTIKATSLKLSYFPCYRIIRGVGSFVGLFAFVFNNAEGVILVI</sequence>
<comment type="caution">
    <text evidence="1">The sequence shown here is derived from an EMBL/GenBank/DDBJ whole genome shotgun (WGS) entry which is preliminary data.</text>
</comment>
<evidence type="ECO:0000313" key="2">
    <source>
        <dbReference type="Proteomes" id="UP001497535"/>
    </source>
</evidence>
<evidence type="ECO:0000313" key="1">
    <source>
        <dbReference type="EMBL" id="CAK5041005.1"/>
    </source>
</evidence>